<name>A0A223NTK3_9SPHI</name>
<organism evidence="1 2">
    <name type="scientific">Mucilaginibacter xinganensis</name>
    <dbReference type="NCBI Taxonomy" id="1234841"/>
    <lineage>
        <taxon>Bacteria</taxon>
        <taxon>Pseudomonadati</taxon>
        <taxon>Bacteroidota</taxon>
        <taxon>Sphingobacteriia</taxon>
        <taxon>Sphingobacteriales</taxon>
        <taxon>Sphingobacteriaceae</taxon>
        <taxon>Mucilaginibacter</taxon>
    </lineage>
</organism>
<gene>
    <name evidence="1" type="ORF">MuYL_1078</name>
</gene>
<sequence>MNFSLIIPINNYLVFALKTKVNLLKSSTLKTKRIGDLYWVLKDTYLFKKKEYFFGAGKKSGKYRTKNGPWTTI</sequence>
<dbReference type="EMBL" id="CP022743">
    <property type="protein sequence ID" value="ASU32978.1"/>
    <property type="molecule type" value="Genomic_DNA"/>
</dbReference>
<reference evidence="1 2" key="1">
    <citation type="submission" date="2017-08" db="EMBL/GenBank/DDBJ databases">
        <title>Complete genome sequence of Mucilaginibacter sp. strain BJC16-A31.</title>
        <authorList>
            <consortium name="Henan University of Science and Technology"/>
            <person name="You X."/>
        </authorList>
    </citation>
    <scope>NUCLEOTIDE SEQUENCE [LARGE SCALE GENOMIC DNA]</scope>
    <source>
        <strain evidence="1 2">BJC16-A31</strain>
    </source>
</reference>
<evidence type="ECO:0000313" key="2">
    <source>
        <dbReference type="Proteomes" id="UP000215002"/>
    </source>
</evidence>
<dbReference type="KEGG" id="muc:MuYL_1078"/>
<dbReference type="RefSeq" id="WP_094569504.1">
    <property type="nucleotide sequence ID" value="NZ_CP022743.1"/>
</dbReference>
<protein>
    <submittedName>
        <fullName evidence="1">Uncharacterized protein</fullName>
    </submittedName>
</protein>
<accession>A0A223NTK3</accession>
<evidence type="ECO:0000313" key="1">
    <source>
        <dbReference type="EMBL" id="ASU32978.1"/>
    </source>
</evidence>
<keyword evidence="2" id="KW-1185">Reference proteome</keyword>
<proteinExistence type="predicted"/>
<dbReference type="AlphaFoldDB" id="A0A223NTK3"/>
<dbReference type="Proteomes" id="UP000215002">
    <property type="component" value="Chromosome"/>
</dbReference>